<dbReference type="EMBL" id="CAEZXL010000121">
    <property type="protein sequence ID" value="CAB4690031.1"/>
    <property type="molecule type" value="Genomic_DNA"/>
</dbReference>
<accession>A0A6J6NT85</accession>
<keyword evidence="1" id="KW-1133">Transmembrane helix</keyword>
<evidence type="ECO:0000256" key="1">
    <source>
        <dbReference type="SAM" id="Phobius"/>
    </source>
</evidence>
<protein>
    <submittedName>
        <fullName evidence="2">Unannotated protein</fullName>
    </submittedName>
</protein>
<dbReference type="AlphaFoldDB" id="A0A6J6NT85"/>
<name>A0A6J6NT85_9ZZZZ</name>
<keyword evidence="1" id="KW-0812">Transmembrane</keyword>
<proteinExistence type="predicted"/>
<gene>
    <name evidence="2" type="ORF">UFOPK2373_00740</name>
</gene>
<reference evidence="2" key="1">
    <citation type="submission" date="2020-05" db="EMBL/GenBank/DDBJ databases">
        <authorList>
            <person name="Chiriac C."/>
            <person name="Salcher M."/>
            <person name="Ghai R."/>
            <person name="Kavagutti S V."/>
        </authorList>
    </citation>
    <scope>NUCLEOTIDE SEQUENCE</scope>
</reference>
<organism evidence="2">
    <name type="scientific">freshwater metagenome</name>
    <dbReference type="NCBI Taxonomy" id="449393"/>
    <lineage>
        <taxon>unclassified sequences</taxon>
        <taxon>metagenomes</taxon>
        <taxon>ecological metagenomes</taxon>
    </lineage>
</organism>
<feature type="transmembrane region" description="Helical" evidence="1">
    <location>
        <begin position="35"/>
        <end position="55"/>
    </location>
</feature>
<evidence type="ECO:0000313" key="2">
    <source>
        <dbReference type="EMBL" id="CAB4690031.1"/>
    </source>
</evidence>
<keyword evidence="1" id="KW-0472">Membrane</keyword>
<sequence>MNSVAELDQVGTTEFGQLWRVKKPFVSGRNVEQSLFSVTKTVQLAVLIGFVLLALPTARGRKNRTRAENSFEPEGEQE</sequence>